<dbReference type="RefSeq" id="WP_105534310.1">
    <property type="nucleotide sequence ID" value="NZ_PUGF01000038.1"/>
</dbReference>
<dbReference type="EMBL" id="PUGF01000038">
    <property type="protein sequence ID" value="PRC90695.1"/>
    <property type="molecule type" value="Genomic_DNA"/>
</dbReference>
<keyword evidence="2" id="KW-0378">Hydrolase</keyword>
<sequence>MKTSTSEFIALRGHQYHCRHWGDPTAPMIFMVHGWMDVGASFQFVVDSLKADWHVIAPDMRGFGLTNGPTTDAYWFPDYLADLDALLQHYSPDAAINLVGHSMGGNVVGLYAGIRPERIAKLVILEGFGLPTTKPTQAPARYKKWLDELREKPEMRTYASAAEVAKRLQKTNPRLNDERAAFLAQHWSRENASGQWEILGDPAHKLSSPILYRVEEVMACWEAVTAPVLWVEADDTAIWSWIGGKEKGRPETDRRLTHFKQLKTELVLDAGHMLHHDQPQALAKLIEDFVGLPKAV</sequence>
<protein>
    <submittedName>
        <fullName evidence="2">Alpha/beta hydrolase family</fullName>
    </submittedName>
</protein>
<dbReference type="PANTHER" id="PTHR43798:SF33">
    <property type="entry name" value="HYDROLASE, PUTATIVE (AFU_ORTHOLOGUE AFUA_2G14860)-RELATED"/>
    <property type="match status" value="1"/>
</dbReference>
<dbReference type="InterPro" id="IPR029058">
    <property type="entry name" value="AB_hydrolase_fold"/>
</dbReference>
<proteinExistence type="predicted"/>
<dbReference type="InterPro" id="IPR000073">
    <property type="entry name" value="AB_hydrolase_1"/>
</dbReference>
<dbReference type="AlphaFoldDB" id="A0A2S9GSL6"/>
<name>A0A2S9GSL6_9BURK</name>
<dbReference type="Gene3D" id="3.40.50.1820">
    <property type="entry name" value="alpha/beta hydrolase"/>
    <property type="match status" value="1"/>
</dbReference>
<dbReference type="InterPro" id="IPR050266">
    <property type="entry name" value="AB_hydrolase_sf"/>
</dbReference>
<feature type="domain" description="AB hydrolase-1" evidence="1">
    <location>
        <begin position="27"/>
        <end position="278"/>
    </location>
</feature>
<evidence type="ECO:0000259" key="1">
    <source>
        <dbReference type="Pfam" id="PF00561"/>
    </source>
</evidence>
<keyword evidence="3" id="KW-1185">Reference proteome</keyword>
<gene>
    <name evidence="2" type="ORF">S2091_4588</name>
</gene>
<dbReference type="GO" id="GO:0016787">
    <property type="term" value="F:hydrolase activity"/>
    <property type="evidence" value="ECO:0007669"/>
    <property type="project" value="UniProtKB-KW"/>
</dbReference>
<dbReference type="SUPFAM" id="SSF53474">
    <property type="entry name" value="alpha/beta-Hydrolases"/>
    <property type="match status" value="1"/>
</dbReference>
<dbReference type="Pfam" id="PF00561">
    <property type="entry name" value="Abhydrolase_1"/>
    <property type="match status" value="1"/>
</dbReference>
<dbReference type="GO" id="GO:0016020">
    <property type="term" value="C:membrane"/>
    <property type="evidence" value="ECO:0007669"/>
    <property type="project" value="TreeGrafter"/>
</dbReference>
<comment type="caution">
    <text evidence="2">The sequence shown here is derived from an EMBL/GenBank/DDBJ whole genome shotgun (WGS) entry which is preliminary data.</text>
</comment>
<dbReference type="OrthoDB" id="149912at2"/>
<organism evidence="2 3">
    <name type="scientific">Solimicrobium silvestre</name>
    <dbReference type="NCBI Taxonomy" id="2099400"/>
    <lineage>
        <taxon>Bacteria</taxon>
        <taxon>Pseudomonadati</taxon>
        <taxon>Pseudomonadota</taxon>
        <taxon>Betaproteobacteria</taxon>
        <taxon>Burkholderiales</taxon>
        <taxon>Oxalobacteraceae</taxon>
        <taxon>Solimicrobium</taxon>
    </lineage>
</organism>
<dbReference type="PANTHER" id="PTHR43798">
    <property type="entry name" value="MONOACYLGLYCEROL LIPASE"/>
    <property type="match status" value="1"/>
</dbReference>
<dbReference type="PRINTS" id="PR00111">
    <property type="entry name" value="ABHYDROLASE"/>
</dbReference>
<accession>A0A2S9GSL6</accession>
<reference evidence="2 3" key="1">
    <citation type="submission" date="2018-02" db="EMBL/GenBank/DDBJ databases">
        <title>Solimicrobium silvestre gen. nov., sp. nov., isolated from alpine forest soil.</title>
        <authorList>
            <person name="Margesin R."/>
            <person name="Albuquerque L."/>
            <person name="Zhang D.-C."/>
            <person name="Froufe H.J.C."/>
            <person name="Severino R."/>
            <person name="Roxo I."/>
            <person name="Egas C."/>
            <person name="Da Costa M.S."/>
        </authorList>
    </citation>
    <scope>NUCLEOTIDE SEQUENCE [LARGE SCALE GENOMIC DNA]</scope>
    <source>
        <strain evidence="2 3">S20-91</strain>
    </source>
</reference>
<dbReference type="Proteomes" id="UP000237839">
    <property type="component" value="Unassembled WGS sequence"/>
</dbReference>
<evidence type="ECO:0000313" key="3">
    <source>
        <dbReference type="Proteomes" id="UP000237839"/>
    </source>
</evidence>
<evidence type="ECO:0000313" key="2">
    <source>
        <dbReference type="EMBL" id="PRC90695.1"/>
    </source>
</evidence>